<dbReference type="PANTHER" id="PTHR33130">
    <property type="entry name" value="PUTATIVE (DUF1639)-RELATED"/>
    <property type="match status" value="1"/>
</dbReference>
<dbReference type="PANTHER" id="PTHR33130:SF60">
    <property type="entry name" value="OS05G0551600 PROTEIN"/>
    <property type="match status" value="1"/>
</dbReference>
<dbReference type="EnsemblPlants" id="OMERI07G09210.1">
    <property type="protein sequence ID" value="OMERI07G09210.1"/>
    <property type="gene ID" value="OMERI07G09210"/>
</dbReference>
<dbReference type="HOGENOM" id="CLU_1083298_0_0_1"/>
<keyword evidence="3" id="KW-1185">Reference proteome</keyword>
<reference evidence="2" key="2">
    <citation type="submission" date="2018-05" db="EMBL/GenBank/DDBJ databases">
        <title>OmerRS3 (Oryza meridionalis Reference Sequence Version 3).</title>
        <authorList>
            <person name="Zhang J."/>
            <person name="Kudrna D."/>
            <person name="Lee S."/>
            <person name="Talag J."/>
            <person name="Welchert J."/>
            <person name="Wing R.A."/>
        </authorList>
    </citation>
    <scope>NUCLEOTIDE SEQUENCE [LARGE SCALE GENOMIC DNA]</scope>
    <source>
        <strain evidence="2">cv. OR44</strain>
    </source>
</reference>
<dbReference type="Gramene" id="OMERI07G09210.1">
    <property type="protein sequence ID" value="OMERI07G09210.1"/>
    <property type="gene ID" value="OMERI07G09210"/>
</dbReference>
<dbReference type="InterPro" id="IPR012438">
    <property type="entry name" value="DUF1639"/>
</dbReference>
<evidence type="ECO:0000313" key="3">
    <source>
        <dbReference type="Proteomes" id="UP000008021"/>
    </source>
</evidence>
<sequence>MIVLAHQPGRPPAAKGGVVVAERSSGGRRWAGEGAAPLKQPHTPSPEKEKEQGQETSASSAASRYSTFWFSTSGCYTAWASTAATVRVRAESATRQSEQVELERRRVMARHARTYPPAQQRRMASVAPHCARRASSGGRGQTVAAMELPHPPLRHRGAQRVEIGSCAGGWEGGCGGRRTGVPHASSPVIARNRGFSVALTREEMVVDFIAIHGTAPPRRTKKRPRAVVEKEQATLVLFKSLRVFIKYNKIMSRVFNS</sequence>
<dbReference type="Proteomes" id="UP000008021">
    <property type="component" value="Chromosome 7"/>
</dbReference>
<dbReference type="AlphaFoldDB" id="A0A0E0EAD3"/>
<protein>
    <submittedName>
        <fullName evidence="2">Uncharacterized protein</fullName>
    </submittedName>
</protein>
<reference evidence="2" key="1">
    <citation type="submission" date="2015-04" db="UniProtKB">
        <authorList>
            <consortium name="EnsemblPlants"/>
        </authorList>
    </citation>
    <scope>IDENTIFICATION</scope>
</reference>
<evidence type="ECO:0000313" key="2">
    <source>
        <dbReference type="EnsemblPlants" id="OMERI07G09210.1"/>
    </source>
</evidence>
<name>A0A0E0EAD3_9ORYZ</name>
<evidence type="ECO:0000256" key="1">
    <source>
        <dbReference type="SAM" id="MobiDB-lite"/>
    </source>
</evidence>
<proteinExistence type="predicted"/>
<accession>A0A0E0EAD3</accession>
<feature type="region of interest" description="Disordered" evidence="1">
    <location>
        <begin position="1"/>
        <end position="62"/>
    </location>
</feature>
<dbReference type="Pfam" id="PF07797">
    <property type="entry name" value="DUF1639"/>
    <property type="match status" value="1"/>
</dbReference>
<organism evidence="2">
    <name type="scientific">Oryza meridionalis</name>
    <dbReference type="NCBI Taxonomy" id="40149"/>
    <lineage>
        <taxon>Eukaryota</taxon>
        <taxon>Viridiplantae</taxon>
        <taxon>Streptophyta</taxon>
        <taxon>Embryophyta</taxon>
        <taxon>Tracheophyta</taxon>
        <taxon>Spermatophyta</taxon>
        <taxon>Magnoliopsida</taxon>
        <taxon>Liliopsida</taxon>
        <taxon>Poales</taxon>
        <taxon>Poaceae</taxon>
        <taxon>BOP clade</taxon>
        <taxon>Oryzoideae</taxon>
        <taxon>Oryzeae</taxon>
        <taxon>Oryzinae</taxon>
        <taxon>Oryza</taxon>
    </lineage>
</organism>